<dbReference type="RefSeq" id="WP_068826727.1">
    <property type="nucleotide sequence ID" value="NZ_CP014224.1"/>
</dbReference>
<name>A0A1B1Y6Z9_9FLAO</name>
<dbReference type="PANTHER" id="PTHR11712:SF336">
    <property type="entry name" value="3-OXOACYL-[ACYL-CARRIER-PROTEIN] SYNTHASE, MITOCHONDRIAL"/>
    <property type="match status" value="1"/>
</dbReference>
<dbReference type="InterPro" id="IPR020841">
    <property type="entry name" value="PKS_Beta-ketoAc_synthase_dom"/>
</dbReference>
<organism evidence="6 7">
    <name type="scientific">Wenyingzhuangia fucanilytica</name>
    <dbReference type="NCBI Taxonomy" id="1790137"/>
    <lineage>
        <taxon>Bacteria</taxon>
        <taxon>Pseudomonadati</taxon>
        <taxon>Bacteroidota</taxon>
        <taxon>Flavobacteriia</taxon>
        <taxon>Flavobacteriales</taxon>
        <taxon>Flavobacteriaceae</taxon>
        <taxon>Wenyingzhuangia</taxon>
    </lineage>
</organism>
<dbReference type="AlphaFoldDB" id="A0A1B1Y6Z9"/>
<evidence type="ECO:0000256" key="1">
    <source>
        <dbReference type="ARBA" id="ARBA00008467"/>
    </source>
</evidence>
<dbReference type="SUPFAM" id="SSF53901">
    <property type="entry name" value="Thiolase-like"/>
    <property type="match status" value="2"/>
</dbReference>
<dbReference type="KEGG" id="wfu:AXE80_09600"/>
<dbReference type="Gene3D" id="3.40.47.10">
    <property type="match status" value="2"/>
</dbReference>
<accession>A0A1B1Y6Z9</accession>
<evidence type="ECO:0000313" key="6">
    <source>
        <dbReference type="EMBL" id="ANW96519.1"/>
    </source>
</evidence>
<feature type="domain" description="Ketosynthase family 3 (KS3)" evidence="5">
    <location>
        <begin position="1"/>
        <end position="384"/>
    </location>
</feature>
<evidence type="ECO:0000259" key="5">
    <source>
        <dbReference type="PROSITE" id="PS52004"/>
    </source>
</evidence>
<dbReference type="GO" id="GO:0004315">
    <property type="term" value="F:3-oxoacyl-[acyl-carrier-protein] synthase activity"/>
    <property type="evidence" value="ECO:0007669"/>
    <property type="project" value="TreeGrafter"/>
</dbReference>
<comment type="similarity">
    <text evidence="1 3">Belongs to the thiolase-like superfamily. Beta-ketoacyl-ACP synthases family.</text>
</comment>
<dbReference type="InterPro" id="IPR000794">
    <property type="entry name" value="Beta-ketoacyl_synthase"/>
</dbReference>
<dbReference type="GO" id="GO:0006633">
    <property type="term" value="P:fatty acid biosynthetic process"/>
    <property type="evidence" value="ECO:0007669"/>
    <property type="project" value="TreeGrafter"/>
</dbReference>
<dbReference type="Pfam" id="PF02801">
    <property type="entry name" value="Ketoacyl-synt_C"/>
    <property type="match status" value="1"/>
</dbReference>
<evidence type="ECO:0000259" key="4">
    <source>
        <dbReference type="PROSITE" id="PS50835"/>
    </source>
</evidence>
<reference evidence="6 7" key="1">
    <citation type="submission" date="2016-02" db="EMBL/GenBank/DDBJ databases">
        <authorList>
            <person name="Wen L."/>
            <person name="He K."/>
            <person name="Yang H."/>
        </authorList>
    </citation>
    <scope>NUCLEOTIDE SEQUENCE [LARGE SCALE GENOMIC DNA]</scope>
    <source>
        <strain evidence="6 7">CZ1127</strain>
    </source>
</reference>
<evidence type="ECO:0000313" key="7">
    <source>
        <dbReference type="Proteomes" id="UP000092967"/>
    </source>
</evidence>
<keyword evidence="2 3" id="KW-0808">Transferase</keyword>
<dbReference type="OrthoDB" id="1141849at2"/>
<dbReference type="Proteomes" id="UP000092967">
    <property type="component" value="Chromosome"/>
</dbReference>
<dbReference type="InterPro" id="IPR014030">
    <property type="entry name" value="Ketoacyl_synth_N"/>
</dbReference>
<evidence type="ECO:0000256" key="2">
    <source>
        <dbReference type="ARBA" id="ARBA00022679"/>
    </source>
</evidence>
<gene>
    <name evidence="6" type="ORF">AXE80_09600</name>
</gene>
<proteinExistence type="inferred from homology"/>
<sequence length="385" mass="41916">MDIISITGYSSVSALGNNVEEIWNNYKNDKHLLSNVFLDKVEGLVSKLSEELEDEIHSLKKSNSKYQSLDKSVLMAIYTSRMAVKNAKWANESTFGINIGSSRGATGLFEEFYNDFANNELGKTHPLTSPTTTLGNLSTWIADDLQSKGPTISHSITCSTGLHAVLNGIAWINSGMSDKFMVGATEAPNTAFTIAQMKAIKIYADNNGAYPCKALDLDKNRNTMCLGEGAAIFCLEKGMKENAVAFIESIGFATEKLKHNISITDEAECFQDSMKMALKGLNGNVDVIVMHAPGTIKGDLSEIKAIKKVFTDEIPAITSNKWKIGHTLGASGSLSMELALLMLDKQEFIGIPYLPDLKQPKKIERIMINAVGFGGNAVSIVLKRN</sequence>
<evidence type="ECO:0000256" key="3">
    <source>
        <dbReference type="RuleBase" id="RU003694"/>
    </source>
</evidence>
<dbReference type="PANTHER" id="PTHR11712">
    <property type="entry name" value="POLYKETIDE SYNTHASE-RELATED"/>
    <property type="match status" value="1"/>
</dbReference>
<dbReference type="EMBL" id="CP014224">
    <property type="protein sequence ID" value="ANW96519.1"/>
    <property type="molecule type" value="Genomic_DNA"/>
</dbReference>
<keyword evidence="7" id="KW-1185">Reference proteome</keyword>
<dbReference type="InterPro" id="IPR014031">
    <property type="entry name" value="Ketoacyl_synth_C"/>
</dbReference>
<dbReference type="PROSITE" id="PS50835">
    <property type="entry name" value="IG_LIKE"/>
    <property type="match status" value="1"/>
</dbReference>
<feature type="domain" description="Ig-like" evidence="4">
    <location>
        <begin position="130"/>
        <end position="214"/>
    </location>
</feature>
<protein>
    <submittedName>
        <fullName evidence="6">Beta-ketoacyl synthase</fullName>
    </submittedName>
</protein>
<dbReference type="STRING" id="1790137.AXE80_09600"/>
<dbReference type="InterPro" id="IPR016039">
    <property type="entry name" value="Thiolase-like"/>
</dbReference>
<dbReference type="PROSITE" id="PS52004">
    <property type="entry name" value="KS3_2"/>
    <property type="match status" value="1"/>
</dbReference>
<dbReference type="Pfam" id="PF00109">
    <property type="entry name" value="ketoacyl-synt"/>
    <property type="match status" value="1"/>
</dbReference>
<dbReference type="InterPro" id="IPR007110">
    <property type="entry name" value="Ig-like_dom"/>
</dbReference>